<accession>A0ACC2TD19</accession>
<sequence length="100" mass="11107">MIPLILILTFISSSAGFFQCSQHSRSLLPASKKDIIASCLVDSASFYVWTGDGYRYNIATDRCEFIPSGLGGKCPGFKHYYDCHYYCIVGGAPVRPIVYH</sequence>
<dbReference type="Proteomes" id="UP001165960">
    <property type="component" value="Unassembled WGS sequence"/>
</dbReference>
<evidence type="ECO:0000313" key="1">
    <source>
        <dbReference type="EMBL" id="KAJ9072485.1"/>
    </source>
</evidence>
<dbReference type="EMBL" id="QTSX02003003">
    <property type="protein sequence ID" value="KAJ9072485.1"/>
    <property type="molecule type" value="Genomic_DNA"/>
</dbReference>
<reference evidence="1" key="1">
    <citation type="submission" date="2022-04" db="EMBL/GenBank/DDBJ databases">
        <title>Genome of the entomopathogenic fungus Entomophthora muscae.</title>
        <authorList>
            <person name="Elya C."/>
            <person name="Lovett B.R."/>
            <person name="Lee E."/>
            <person name="Macias A.M."/>
            <person name="Hajek A.E."/>
            <person name="De Bivort B.L."/>
            <person name="Kasson M.T."/>
            <person name="De Fine Licht H.H."/>
            <person name="Stajich J.E."/>
        </authorList>
    </citation>
    <scope>NUCLEOTIDE SEQUENCE</scope>
    <source>
        <strain evidence="1">Berkeley</strain>
    </source>
</reference>
<protein>
    <submittedName>
        <fullName evidence="1">Uncharacterized protein</fullName>
    </submittedName>
</protein>
<comment type="caution">
    <text evidence="1">The sequence shown here is derived from an EMBL/GenBank/DDBJ whole genome shotgun (WGS) entry which is preliminary data.</text>
</comment>
<organism evidence="1 2">
    <name type="scientific">Entomophthora muscae</name>
    <dbReference type="NCBI Taxonomy" id="34485"/>
    <lineage>
        <taxon>Eukaryota</taxon>
        <taxon>Fungi</taxon>
        <taxon>Fungi incertae sedis</taxon>
        <taxon>Zoopagomycota</taxon>
        <taxon>Entomophthoromycotina</taxon>
        <taxon>Entomophthoromycetes</taxon>
        <taxon>Entomophthorales</taxon>
        <taxon>Entomophthoraceae</taxon>
        <taxon>Entomophthora</taxon>
    </lineage>
</organism>
<proteinExistence type="predicted"/>
<keyword evidence="2" id="KW-1185">Reference proteome</keyword>
<evidence type="ECO:0000313" key="2">
    <source>
        <dbReference type="Proteomes" id="UP001165960"/>
    </source>
</evidence>
<gene>
    <name evidence="1" type="ORF">DSO57_1027113</name>
</gene>
<name>A0ACC2TD19_9FUNG</name>